<name>A0ABQ3C405_9ACTN</name>
<sequence>MSPWGAPDHARHTPAPARWWHEQTELLQNAPSTDQAVTRGEEPDSETDGVPSAFTTALGEVSTTHASLLPTALFTATDTTLTRVRDRLLSRPRAMRPLTAARRHPWAWG</sequence>
<evidence type="ECO:0000256" key="1">
    <source>
        <dbReference type="SAM" id="MobiDB-lite"/>
    </source>
</evidence>
<evidence type="ECO:0000313" key="2">
    <source>
        <dbReference type="EMBL" id="GGZ67193.1"/>
    </source>
</evidence>
<dbReference type="EMBL" id="BMUW01000010">
    <property type="protein sequence ID" value="GGZ67193.1"/>
    <property type="molecule type" value="Genomic_DNA"/>
</dbReference>
<keyword evidence="3" id="KW-1185">Reference proteome</keyword>
<gene>
    <name evidence="2" type="ORF">GCM10010328_47870</name>
</gene>
<evidence type="ECO:0000313" key="3">
    <source>
        <dbReference type="Proteomes" id="UP000624183"/>
    </source>
</evidence>
<proteinExistence type="predicted"/>
<organism evidence="2 3">
    <name type="scientific">Streptomyces rubiginosohelvolus</name>
    <dbReference type="NCBI Taxonomy" id="67362"/>
    <lineage>
        <taxon>Bacteria</taxon>
        <taxon>Bacillati</taxon>
        <taxon>Actinomycetota</taxon>
        <taxon>Actinomycetes</taxon>
        <taxon>Kitasatosporales</taxon>
        <taxon>Streptomycetaceae</taxon>
        <taxon>Streptomyces</taxon>
    </lineage>
</organism>
<protein>
    <submittedName>
        <fullName evidence="2">Uncharacterized protein</fullName>
    </submittedName>
</protein>
<accession>A0ABQ3C405</accession>
<dbReference type="Proteomes" id="UP000624183">
    <property type="component" value="Unassembled WGS sequence"/>
</dbReference>
<comment type="caution">
    <text evidence="2">The sequence shown here is derived from an EMBL/GenBank/DDBJ whole genome shotgun (WGS) entry which is preliminary data.</text>
</comment>
<reference evidence="3" key="1">
    <citation type="journal article" date="2019" name="Int. J. Syst. Evol. Microbiol.">
        <title>The Global Catalogue of Microorganisms (GCM) 10K type strain sequencing project: providing services to taxonomists for standard genome sequencing and annotation.</title>
        <authorList>
            <consortium name="The Broad Institute Genomics Platform"/>
            <consortium name="The Broad Institute Genome Sequencing Center for Infectious Disease"/>
            <person name="Wu L."/>
            <person name="Ma J."/>
        </authorList>
    </citation>
    <scope>NUCLEOTIDE SEQUENCE [LARGE SCALE GENOMIC DNA]</scope>
    <source>
        <strain evidence="3">JCM 4602</strain>
    </source>
</reference>
<feature type="region of interest" description="Disordered" evidence="1">
    <location>
        <begin position="30"/>
        <end position="50"/>
    </location>
</feature>